<keyword evidence="12" id="KW-0028">Amino-acid biosynthesis</keyword>
<feature type="active site" evidence="12">
    <location>
        <position position="364"/>
    </location>
</feature>
<dbReference type="EC" id="6.3.5.5" evidence="12"/>
<feature type="binding site" evidence="12">
    <location>
        <position position="281"/>
    </location>
    <ligand>
        <name>L-glutamine</name>
        <dbReference type="ChEBI" id="CHEBI:58359"/>
    </ligand>
</feature>
<dbReference type="PANTHER" id="PTHR43418">
    <property type="entry name" value="MULTIFUNCTIONAL TRYPTOPHAN BIOSYNTHESIS PROTEIN-RELATED"/>
    <property type="match status" value="1"/>
</dbReference>
<dbReference type="GO" id="GO:0004359">
    <property type="term" value="F:glutaminase activity"/>
    <property type="evidence" value="ECO:0007669"/>
    <property type="project" value="RHEA"/>
</dbReference>
<organism evidence="14">
    <name type="scientific">Osmundaria fimbriata</name>
    <name type="common">Red alga</name>
    <name type="synonym">Delesseria fimbriata</name>
    <dbReference type="NCBI Taxonomy" id="228265"/>
    <lineage>
        <taxon>Eukaryota</taxon>
        <taxon>Rhodophyta</taxon>
        <taxon>Florideophyceae</taxon>
        <taxon>Rhodymeniophycidae</taxon>
        <taxon>Ceramiales</taxon>
        <taxon>Rhodomelaceae</taxon>
        <taxon>Amansieae</taxon>
        <taxon>Osmundaria</taxon>
    </lineage>
</organism>
<evidence type="ECO:0000256" key="3">
    <source>
        <dbReference type="ARBA" id="ARBA00007800"/>
    </source>
</evidence>
<comment type="pathway">
    <text evidence="1 12">Pyrimidine metabolism; UMP biosynthesis via de novo pathway; (S)-dihydroorotate from bicarbonate: step 1/3.</text>
</comment>
<comment type="function">
    <text evidence="12">Small subunit of the glutamine-dependent carbamoyl phosphate synthetase (CPSase). CPSase catalyzes the formation of carbamoyl phosphate from the ammonia moiety of glutamine, carbonate, and phosphate donated by ATP, constituting the first step of 2 biosynthetic pathways, one leading to arginine and/or urea and the other to pyrimidine nucleotides. The small subunit (glutamine amidotransferase) binds and cleaves glutamine to supply the large subunit with the substrate ammonia.</text>
</comment>
<dbReference type="UniPathway" id="UPA00068">
    <property type="reaction ID" value="UER00171"/>
</dbReference>
<sequence>MLIPNSVYPSILSLQDGTFYKGWSFFNLSNHFGEIVFNTGMTGYQEILTDPSYSGQLVIFTYPELGNTGLNKEDNESNFIHVKGLVARNISAFCSSWRSNISLKDYLILKRIPHIFGIDTRALTQHIRSFGVMNANIVSYNAYSDYHDIAYQSLDKLDLVKKVTSRNVYKIQAYNHMVTNNSLSIAFNFNNNLIFKKLYTIVIIDFGLKFSIIRKLLLIGCEIYVLPATASYDLILKYKPDGILLSNGPGNPLILTSVINTIKKILYWGNVPIFGICMGHQVLNLALGAKTFKLKFGHRGLNHPSGLNSYAEVTSQNHGFAVARDSLMGNSLLDLLEISQLNLNDLTVASTLHKINPIISVQYHPEASPGPHDSEYLFQVFIKLIELLKCK</sequence>
<reference evidence="14" key="1">
    <citation type="journal article" date="2017" name="J. Phycol.">
        <title>Analysis of chloroplast genomes and a supermatrix inform reclassification of the Rhodomelaceae (Rhodophyta).</title>
        <authorList>
            <person name="Diaz-Tapia P."/>
            <person name="Maggs C.A."/>
            <person name="West J.A."/>
            <person name="Verbruggen H."/>
        </authorList>
    </citation>
    <scope>NUCLEOTIDE SEQUENCE</scope>
    <source>
        <strain evidence="14">JW2841</strain>
    </source>
</reference>
<dbReference type="SUPFAM" id="SSF52317">
    <property type="entry name" value="Class I glutamine amidotransferase-like"/>
    <property type="match status" value="1"/>
</dbReference>
<dbReference type="InterPro" id="IPR002474">
    <property type="entry name" value="CarbamoylP_synth_ssu_N"/>
</dbReference>
<dbReference type="GO" id="GO:0006541">
    <property type="term" value="P:glutamine metabolic process"/>
    <property type="evidence" value="ECO:0007669"/>
    <property type="project" value="InterPro"/>
</dbReference>
<dbReference type="InterPro" id="IPR006274">
    <property type="entry name" value="CarbamoylP_synth_ssu"/>
</dbReference>
<dbReference type="NCBIfam" id="NF009475">
    <property type="entry name" value="PRK12838.1"/>
    <property type="match status" value="1"/>
</dbReference>
<dbReference type="GO" id="GO:0044205">
    <property type="term" value="P:'de novo' UMP biosynthetic process"/>
    <property type="evidence" value="ECO:0007669"/>
    <property type="project" value="UniProtKB-UniRule"/>
</dbReference>
<keyword evidence="7 12" id="KW-0315">Glutamine amidotransferase</keyword>
<dbReference type="EMBL" id="MF101415">
    <property type="protein sequence ID" value="ARW60734.1"/>
    <property type="molecule type" value="Genomic_DNA"/>
</dbReference>
<gene>
    <name evidence="12 14" type="primary">carA</name>
</gene>
<dbReference type="UniPathway" id="UPA00070">
    <property type="reaction ID" value="UER00115"/>
</dbReference>
<dbReference type="Pfam" id="PF00988">
    <property type="entry name" value="CPSase_sm_chain"/>
    <property type="match status" value="1"/>
</dbReference>
<dbReference type="InterPro" id="IPR029062">
    <property type="entry name" value="Class_I_gatase-like"/>
</dbReference>
<dbReference type="SMART" id="SM01097">
    <property type="entry name" value="CPSase_sm_chain"/>
    <property type="match status" value="1"/>
</dbReference>
<feature type="binding site" evidence="12">
    <location>
        <position position="317"/>
    </location>
    <ligand>
        <name>L-glutamine</name>
        <dbReference type="ChEBI" id="CHEBI:58359"/>
    </ligand>
</feature>
<feature type="binding site" evidence="12">
    <location>
        <position position="319"/>
    </location>
    <ligand>
        <name>L-glutamine</name>
        <dbReference type="ChEBI" id="CHEBI:58359"/>
    </ligand>
</feature>
<dbReference type="Pfam" id="PF00117">
    <property type="entry name" value="GATase"/>
    <property type="match status" value="1"/>
</dbReference>
<dbReference type="GO" id="GO:0009507">
    <property type="term" value="C:chloroplast"/>
    <property type="evidence" value="ECO:0007669"/>
    <property type="project" value="UniProtKB-SubCell"/>
</dbReference>
<feature type="binding site" evidence="12">
    <location>
        <position position="250"/>
    </location>
    <ligand>
        <name>L-glutamine</name>
        <dbReference type="ChEBI" id="CHEBI:58359"/>
    </ligand>
</feature>
<protein>
    <recommendedName>
        <fullName evidence="12">Carbamoyl phosphate synthase small chain</fullName>
        <ecNumber evidence="12">6.3.5.5</ecNumber>
    </recommendedName>
    <alternativeName>
        <fullName evidence="12">Carbamoyl phosphate synthetase glutamine chain</fullName>
    </alternativeName>
</protein>
<dbReference type="PRINTS" id="PR00096">
    <property type="entry name" value="GATASE"/>
</dbReference>
<evidence type="ECO:0000259" key="13">
    <source>
        <dbReference type="SMART" id="SM01097"/>
    </source>
</evidence>
<dbReference type="PROSITE" id="PS51273">
    <property type="entry name" value="GATASE_TYPE_1"/>
    <property type="match status" value="1"/>
</dbReference>
<dbReference type="GO" id="GO:0006207">
    <property type="term" value="P:'de novo' pyrimidine nucleobase biosynthetic process"/>
    <property type="evidence" value="ECO:0007669"/>
    <property type="project" value="InterPro"/>
</dbReference>
<dbReference type="GO" id="GO:0005524">
    <property type="term" value="F:ATP binding"/>
    <property type="evidence" value="ECO:0007669"/>
    <property type="project" value="UniProtKB-UniRule"/>
</dbReference>
<evidence type="ECO:0000256" key="7">
    <source>
        <dbReference type="ARBA" id="ARBA00022962"/>
    </source>
</evidence>
<keyword evidence="14" id="KW-0150">Chloroplast</keyword>
<comment type="similarity">
    <text evidence="3 12">Belongs to the CarA family.</text>
</comment>
<dbReference type="FunFam" id="3.50.30.20:FF:000001">
    <property type="entry name" value="Carbamoyl-phosphate synthase small chain"/>
    <property type="match status" value="1"/>
</dbReference>
<keyword evidence="6 12" id="KW-0067">ATP-binding</keyword>
<proteinExistence type="inferred from homology"/>
<feature type="region of interest" description="CPSase" evidence="12">
    <location>
        <begin position="1"/>
        <end position="176"/>
    </location>
</feature>
<comment type="subcellular location">
    <subcellularLocation>
        <location evidence="12">Plastid</location>
        <location evidence="12">Chloroplast</location>
    </subcellularLocation>
</comment>
<comment type="subunit">
    <text evidence="12">Composed of two chains; the small (or glutamine) chain promotes the hydrolysis of glutamine to ammonia, which is used by the large (or ammonia) chain to synthesize carbamoyl phosphate. Tetramer of heterodimers (alpha,beta)4.</text>
</comment>
<comment type="pathway">
    <text evidence="2 12">Amino-acid biosynthesis; L-arginine biosynthesis; carbamoyl phosphate from bicarbonate: step 1/1.</text>
</comment>
<dbReference type="AlphaFoldDB" id="A0A1Z1M4N4"/>
<evidence type="ECO:0000256" key="11">
    <source>
        <dbReference type="ARBA" id="ARBA00049285"/>
    </source>
</evidence>
<dbReference type="Gene3D" id="3.40.50.880">
    <property type="match status" value="1"/>
</dbReference>
<geneLocation type="chloroplast" evidence="14"/>
<feature type="active site" description="Nucleophile" evidence="12">
    <location>
        <position position="277"/>
    </location>
</feature>
<dbReference type="InterPro" id="IPR017926">
    <property type="entry name" value="GATASE"/>
</dbReference>
<comment type="catalytic activity">
    <reaction evidence="10 12">
        <text>hydrogencarbonate + L-glutamine + 2 ATP + H2O = carbamoyl phosphate + L-glutamate + 2 ADP + phosphate + 2 H(+)</text>
        <dbReference type="Rhea" id="RHEA:18633"/>
        <dbReference type="ChEBI" id="CHEBI:15377"/>
        <dbReference type="ChEBI" id="CHEBI:15378"/>
        <dbReference type="ChEBI" id="CHEBI:17544"/>
        <dbReference type="ChEBI" id="CHEBI:29985"/>
        <dbReference type="ChEBI" id="CHEBI:30616"/>
        <dbReference type="ChEBI" id="CHEBI:43474"/>
        <dbReference type="ChEBI" id="CHEBI:58228"/>
        <dbReference type="ChEBI" id="CHEBI:58359"/>
        <dbReference type="ChEBI" id="CHEBI:456216"/>
        <dbReference type="EC" id="6.3.5.5"/>
    </reaction>
</comment>
<keyword evidence="4 12" id="KW-0436">Ligase</keyword>
<name>A0A1Z1M4N4_OSMFI</name>
<evidence type="ECO:0000256" key="2">
    <source>
        <dbReference type="ARBA" id="ARBA00005077"/>
    </source>
</evidence>
<evidence type="ECO:0000256" key="6">
    <source>
        <dbReference type="ARBA" id="ARBA00022840"/>
    </source>
</evidence>
<dbReference type="Gene3D" id="3.50.30.20">
    <property type="entry name" value="Carbamoyl-phosphate synthase small subunit, N-terminal domain"/>
    <property type="match status" value="1"/>
</dbReference>
<feature type="binding site" evidence="12">
    <location>
        <position position="52"/>
    </location>
    <ligand>
        <name>L-glutamine</name>
        <dbReference type="ChEBI" id="CHEBI:58359"/>
    </ligand>
</feature>
<feature type="active site" evidence="12">
    <location>
        <position position="366"/>
    </location>
</feature>
<dbReference type="RefSeq" id="YP_009392172.1">
    <property type="nucleotide sequence ID" value="NC_035262.1"/>
</dbReference>
<feature type="binding site" evidence="12">
    <location>
        <position position="320"/>
    </location>
    <ligand>
        <name>L-glutamine</name>
        <dbReference type="ChEBI" id="CHEBI:58359"/>
    </ligand>
</feature>
<feature type="binding site" evidence="12">
    <location>
        <position position="278"/>
    </location>
    <ligand>
        <name>L-glutamine</name>
        <dbReference type="ChEBI" id="CHEBI:58359"/>
    </ligand>
</feature>
<dbReference type="HAMAP" id="MF_01209">
    <property type="entry name" value="CPSase_S_chain"/>
    <property type="match status" value="1"/>
</dbReference>
<dbReference type="GO" id="GO:0004088">
    <property type="term" value="F:carbamoyl-phosphate synthase (glutamine-hydrolyzing) activity"/>
    <property type="evidence" value="ECO:0007669"/>
    <property type="project" value="UniProtKB-UniRule"/>
</dbReference>
<dbReference type="NCBIfam" id="TIGR01368">
    <property type="entry name" value="CPSaseIIsmall"/>
    <property type="match status" value="1"/>
</dbReference>
<dbReference type="InterPro" id="IPR036480">
    <property type="entry name" value="CarbP_synth_ssu_N_sf"/>
</dbReference>
<keyword evidence="5 12" id="KW-0547">Nucleotide-binding</keyword>
<evidence type="ECO:0000313" key="14">
    <source>
        <dbReference type="EMBL" id="ARW60734.1"/>
    </source>
</evidence>
<evidence type="ECO:0000256" key="4">
    <source>
        <dbReference type="ARBA" id="ARBA00022598"/>
    </source>
</evidence>
<keyword evidence="8 12" id="KW-0665">Pyrimidine biosynthesis</keyword>
<evidence type="ECO:0000256" key="10">
    <source>
        <dbReference type="ARBA" id="ARBA00048816"/>
    </source>
</evidence>
<feature type="binding site" evidence="12">
    <location>
        <position position="248"/>
    </location>
    <ligand>
        <name>L-glutamine</name>
        <dbReference type="ChEBI" id="CHEBI:58359"/>
    </ligand>
</feature>
<comment type="subunit">
    <text evidence="9">Heterodimer composed of 2 chains; the small (or glutamine) chain promotes the hydrolysis of glutamine to ammonia, which is used by the large (or ammonia) chain to synthesize carbamoyl phosphate.</text>
</comment>
<dbReference type="PANTHER" id="PTHR43418:SF7">
    <property type="entry name" value="CARBAMOYL-PHOSPHATE SYNTHASE SMALL CHAIN"/>
    <property type="match status" value="1"/>
</dbReference>
<dbReference type="SUPFAM" id="SSF52021">
    <property type="entry name" value="Carbamoyl phosphate synthetase, small subunit N-terminal domain"/>
    <property type="match status" value="1"/>
</dbReference>
<evidence type="ECO:0000256" key="8">
    <source>
        <dbReference type="ARBA" id="ARBA00022975"/>
    </source>
</evidence>
<dbReference type="InterPro" id="IPR050472">
    <property type="entry name" value="Anth_synth/Amidotransfase"/>
</dbReference>
<keyword evidence="14" id="KW-0934">Plastid</keyword>
<evidence type="ECO:0000256" key="9">
    <source>
        <dbReference type="ARBA" id="ARBA00044031"/>
    </source>
</evidence>
<dbReference type="CDD" id="cd01744">
    <property type="entry name" value="GATase1_CPSase"/>
    <property type="match status" value="1"/>
</dbReference>
<accession>A0A1Z1M4N4</accession>
<dbReference type="InterPro" id="IPR035686">
    <property type="entry name" value="CPSase_GATase1"/>
</dbReference>
<dbReference type="GeneID" id="33353665"/>
<evidence type="ECO:0000256" key="12">
    <source>
        <dbReference type="HAMAP-Rule" id="MF_01209"/>
    </source>
</evidence>
<evidence type="ECO:0000256" key="1">
    <source>
        <dbReference type="ARBA" id="ARBA00004812"/>
    </source>
</evidence>
<feature type="domain" description="Carbamoyl-phosphate synthase small subunit N-terminal" evidence="13">
    <location>
        <begin position="8"/>
        <end position="138"/>
    </location>
</feature>
<dbReference type="PRINTS" id="PR00099">
    <property type="entry name" value="CPSGATASE"/>
</dbReference>
<keyword evidence="12" id="KW-0055">Arginine biosynthesis</keyword>
<evidence type="ECO:0000256" key="5">
    <source>
        <dbReference type="ARBA" id="ARBA00022741"/>
    </source>
</evidence>
<comment type="catalytic activity">
    <reaction evidence="11 12">
        <text>L-glutamine + H2O = L-glutamate + NH4(+)</text>
        <dbReference type="Rhea" id="RHEA:15889"/>
        <dbReference type="ChEBI" id="CHEBI:15377"/>
        <dbReference type="ChEBI" id="CHEBI:28938"/>
        <dbReference type="ChEBI" id="CHEBI:29985"/>
        <dbReference type="ChEBI" id="CHEBI:58359"/>
    </reaction>
</comment>
<dbReference type="PRINTS" id="PR00097">
    <property type="entry name" value="ANTSNTHASEII"/>
</dbReference>
<dbReference type="GO" id="GO:0006526">
    <property type="term" value="P:L-arginine biosynthetic process"/>
    <property type="evidence" value="ECO:0007669"/>
    <property type="project" value="UniProtKB-UniRule"/>
</dbReference>